<dbReference type="GO" id="GO:0006513">
    <property type="term" value="P:protein monoubiquitination"/>
    <property type="evidence" value="ECO:0007669"/>
    <property type="project" value="TreeGrafter"/>
</dbReference>
<dbReference type="GO" id="GO:0043240">
    <property type="term" value="C:Fanconi anaemia nuclear complex"/>
    <property type="evidence" value="ECO:0007669"/>
    <property type="project" value="InterPro"/>
</dbReference>
<dbReference type="Pfam" id="PF11793">
    <property type="entry name" value="FANCL_C"/>
    <property type="match status" value="1"/>
</dbReference>
<dbReference type="AlphaFoldDB" id="A0A2U1L4X6"/>
<dbReference type="InterPro" id="IPR026850">
    <property type="entry name" value="FANCL_C"/>
</dbReference>
<dbReference type="GO" id="GO:0061630">
    <property type="term" value="F:ubiquitin protein ligase activity"/>
    <property type="evidence" value="ECO:0007669"/>
    <property type="project" value="TreeGrafter"/>
</dbReference>
<feature type="domain" description="FANCL C-terminal" evidence="1">
    <location>
        <begin position="20"/>
        <end position="76"/>
    </location>
</feature>
<dbReference type="GO" id="GO:0036297">
    <property type="term" value="P:interstrand cross-link repair"/>
    <property type="evidence" value="ECO:0007669"/>
    <property type="project" value="InterPro"/>
</dbReference>
<reference evidence="2 3" key="1">
    <citation type="journal article" date="2018" name="Mol. Plant">
        <title>The genome of Artemisia annua provides insight into the evolution of Asteraceae family and artemisinin biosynthesis.</title>
        <authorList>
            <person name="Shen Q."/>
            <person name="Zhang L."/>
            <person name="Liao Z."/>
            <person name="Wang S."/>
            <person name="Yan T."/>
            <person name="Shi P."/>
            <person name="Liu M."/>
            <person name="Fu X."/>
            <person name="Pan Q."/>
            <person name="Wang Y."/>
            <person name="Lv Z."/>
            <person name="Lu X."/>
            <person name="Zhang F."/>
            <person name="Jiang W."/>
            <person name="Ma Y."/>
            <person name="Chen M."/>
            <person name="Hao X."/>
            <person name="Li L."/>
            <person name="Tang Y."/>
            <person name="Lv G."/>
            <person name="Zhou Y."/>
            <person name="Sun X."/>
            <person name="Brodelius P.E."/>
            <person name="Rose J.K.C."/>
            <person name="Tang K."/>
        </authorList>
    </citation>
    <scope>NUCLEOTIDE SEQUENCE [LARGE SCALE GENOMIC DNA]</scope>
    <source>
        <strain evidence="3">cv. Huhao1</strain>
        <tissue evidence="2">Leaf</tissue>
    </source>
</reference>
<dbReference type="Proteomes" id="UP000245207">
    <property type="component" value="Unassembled WGS sequence"/>
</dbReference>
<dbReference type="EMBL" id="PKPP01011484">
    <property type="protein sequence ID" value="PWA44055.1"/>
    <property type="molecule type" value="Genomic_DNA"/>
</dbReference>
<gene>
    <name evidence="2" type="ORF">CTI12_AA529890</name>
</gene>
<comment type="caution">
    <text evidence="2">The sequence shown here is derived from an EMBL/GenBank/DDBJ whole genome shotgun (WGS) entry which is preliminary data.</text>
</comment>
<dbReference type="OrthoDB" id="10263265at2759"/>
<organism evidence="2 3">
    <name type="scientific">Artemisia annua</name>
    <name type="common">Sweet wormwood</name>
    <dbReference type="NCBI Taxonomy" id="35608"/>
    <lineage>
        <taxon>Eukaryota</taxon>
        <taxon>Viridiplantae</taxon>
        <taxon>Streptophyta</taxon>
        <taxon>Embryophyta</taxon>
        <taxon>Tracheophyta</taxon>
        <taxon>Spermatophyta</taxon>
        <taxon>Magnoliopsida</taxon>
        <taxon>eudicotyledons</taxon>
        <taxon>Gunneridae</taxon>
        <taxon>Pentapetalae</taxon>
        <taxon>asterids</taxon>
        <taxon>campanulids</taxon>
        <taxon>Asterales</taxon>
        <taxon>Asteraceae</taxon>
        <taxon>Asteroideae</taxon>
        <taxon>Anthemideae</taxon>
        <taxon>Artemisiinae</taxon>
        <taxon>Artemisia</taxon>
    </lineage>
</organism>
<dbReference type="InterPro" id="IPR013083">
    <property type="entry name" value="Znf_RING/FYVE/PHD"/>
</dbReference>
<dbReference type="PANTHER" id="PTHR13206">
    <property type="entry name" value="UBIQUITIN LIGASE PROTEIN PHF9 FANCONI ANEMIA GROUP L PROTEIN"/>
    <property type="match status" value="1"/>
</dbReference>
<evidence type="ECO:0000313" key="3">
    <source>
        <dbReference type="Proteomes" id="UP000245207"/>
    </source>
</evidence>
<evidence type="ECO:0000259" key="1">
    <source>
        <dbReference type="Pfam" id="PF11793"/>
    </source>
</evidence>
<sequence length="113" mass="13124">MATNHTCSALQRKKKLNQHQVECGISYSQFLLIDDELGTKRGGTTVYTSENSTCTNSFHSVCLGDWLRSITTTRQLWILRWHRNAYWIGWKDSNKLMQAKKNDRWTLLLGSMV</sequence>
<name>A0A2U1L4X6_ARTAN</name>
<dbReference type="PANTHER" id="PTHR13206:SF0">
    <property type="entry name" value="E3 UBIQUITIN-PROTEIN LIGASE FANCL"/>
    <property type="match status" value="1"/>
</dbReference>
<dbReference type="Gene3D" id="3.30.40.10">
    <property type="entry name" value="Zinc/RING finger domain, C3HC4 (zinc finger)"/>
    <property type="match status" value="1"/>
</dbReference>
<proteinExistence type="predicted"/>
<protein>
    <submittedName>
        <fullName evidence="2">E3 ubiquitin-protein ligase FANCL</fullName>
    </submittedName>
</protein>
<dbReference type="STRING" id="35608.A0A2U1L4X6"/>
<dbReference type="InterPro" id="IPR026848">
    <property type="entry name" value="Fancl"/>
</dbReference>
<evidence type="ECO:0000313" key="2">
    <source>
        <dbReference type="EMBL" id="PWA44055.1"/>
    </source>
</evidence>
<dbReference type="SMART" id="SM01197">
    <property type="entry name" value="FANCL_C"/>
    <property type="match status" value="1"/>
</dbReference>
<keyword evidence="3" id="KW-1185">Reference proteome</keyword>
<accession>A0A2U1L4X6</accession>